<dbReference type="InterPro" id="IPR013826">
    <property type="entry name" value="Topo_IA_cen_sub3"/>
</dbReference>
<dbReference type="EMBL" id="ABLC01000006">
    <property type="protein sequence ID" value="EDT05870.1"/>
    <property type="molecule type" value="Genomic_DNA"/>
</dbReference>
<dbReference type="InterPro" id="IPR003602">
    <property type="entry name" value="Topo_IA_DNA-bd_dom"/>
</dbReference>
<proteinExistence type="inferred from homology"/>
<dbReference type="PANTHER" id="PTHR11390:SF21">
    <property type="entry name" value="DNA TOPOISOMERASE 3-ALPHA"/>
    <property type="match status" value="1"/>
</dbReference>
<dbReference type="PROSITE" id="PS00396">
    <property type="entry name" value="TOPO_IA_1"/>
    <property type="match status" value="1"/>
</dbReference>
<evidence type="ECO:0000256" key="5">
    <source>
        <dbReference type="ARBA" id="ARBA00023125"/>
    </source>
</evidence>
<dbReference type="InterPro" id="IPR023405">
    <property type="entry name" value="Topo_IA_core_domain"/>
</dbReference>
<dbReference type="RefSeq" id="WP_006749824.1">
    <property type="nucleotide sequence ID" value="NZ_ABLC01000006.1"/>
</dbReference>
<dbReference type="GO" id="GO:0006310">
    <property type="term" value="P:DNA recombination"/>
    <property type="evidence" value="ECO:0007669"/>
    <property type="project" value="TreeGrafter"/>
</dbReference>
<organism evidence="13 14">
    <name type="scientific">Burkholderia ambifaria IOP40-10</name>
    <dbReference type="NCBI Taxonomy" id="396596"/>
    <lineage>
        <taxon>Bacteria</taxon>
        <taxon>Pseudomonadati</taxon>
        <taxon>Pseudomonadota</taxon>
        <taxon>Betaproteobacteria</taxon>
        <taxon>Burkholderiales</taxon>
        <taxon>Burkholderiaceae</taxon>
        <taxon>Burkholderia</taxon>
        <taxon>Burkholderia cepacia complex</taxon>
    </lineage>
</organism>
<evidence type="ECO:0000313" key="13">
    <source>
        <dbReference type="EMBL" id="EDT05870.1"/>
    </source>
</evidence>
<comment type="similarity">
    <text evidence="2">Belongs to the type IA topoisomerase family.</text>
</comment>
<reference evidence="13 14" key="1">
    <citation type="submission" date="2008-03" db="EMBL/GenBank/DDBJ databases">
        <title>Sequencing of the draft genome and assembly of Burkholderia ambifaria IOP40-10.</title>
        <authorList>
            <consortium name="US DOE Joint Genome Institute (JGI-PGF)"/>
            <person name="Copeland A."/>
            <person name="Lucas S."/>
            <person name="Lapidus A."/>
            <person name="Glavina del Rio T."/>
            <person name="Dalin E."/>
            <person name="Tice H."/>
            <person name="Bruce D."/>
            <person name="Goodwin L."/>
            <person name="Pitluck S."/>
            <person name="Larimer F."/>
            <person name="Land M.L."/>
            <person name="Hauser L."/>
            <person name="Tiedje J."/>
            <person name="Richardson P."/>
        </authorList>
    </citation>
    <scope>NUCLEOTIDE SEQUENCE [LARGE SCALE GENOMIC DNA]</scope>
    <source>
        <strain evidence="13 14">IOP40-10</strain>
    </source>
</reference>
<dbReference type="SUPFAM" id="SSF56712">
    <property type="entry name" value="Prokaryotic type I DNA topoisomerase"/>
    <property type="match status" value="1"/>
</dbReference>
<dbReference type="PROSITE" id="PS52039">
    <property type="entry name" value="TOPO_IA_2"/>
    <property type="match status" value="1"/>
</dbReference>
<sequence length="690" mass="76031">MARLYIAEKPSLAKDVMAVFDGRPSRNGPAYKVGGDFFVPLKGHILAQAMPDFYLPDDVPLNRNGNKIWRASDLPVIPSTWILQPQEEHASILDAIRQLLANVDEVVHLGDPDAEGQLLVDEVLEYLGNTLPVKRLLVNNNNPNEIRKALANLRNNDEPEFRAWHRWALARSRYDWLFGLNFTRAATCRAQSLGFDALLSVGSVQTPVLQIVFERDDKIERFKPTSYFLLSAQLQHAKGAFTAKWRAADDQLGLDEDGRLVDPDVAAALAQSLTNAPATVSAFERKPARDLAPLPLSLNELTVEACRRFGCTAAEVLDAAQELYDRYKLTTYPRTENRYLAEAQHDEAPDALAALAANRADLAPLVDRADLTLRSRAFDDEKMDGDPHHGIVPTARRADLSTLTPLQHQVYDLIVRYYLVQFYPAATFMQTSIEVESGGNRLIAGGRTPVSSGWLAVLKPSEPETDDDVQMLPQLAVGDQLLVIDVDLQAKETRPPARFDEATLIDAMIDLHKYTDDPAAKARLKAGKGIGTSATRAGIIAEHRERGFLVPVKGSKTRFMTSPTARALLAALPEPVKDPTVAGMFKIALDAVADGEMTFDAFMQRSEKMVTRIVGVIAEAPMQLPGARPCPVCETGQLRRINGQDGPFWGCSNYKAEQPCKASYPDVNGEPNLAPKRKKPRGGFAIGSWI</sequence>
<dbReference type="PROSITE" id="PS50880">
    <property type="entry name" value="TOPRIM"/>
    <property type="match status" value="1"/>
</dbReference>
<evidence type="ECO:0000256" key="1">
    <source>
        <dbReference type="ARBA" id="ARBA00000213"/>
    </source>
</evidence>
<dbReference type="EC" id="5.6.2.1" evidence="3"/>
<dbReference type="SMART" id="SM00436">
    <property type="entry name" value="TOP1Bc"/>
    <property type="match status" value="1"/>
</dbReference>
<dbReference type="AlphaFoldDB" id="B1F998"/>
<evidence type="ECO:0000256" key="10">
    <source>
        <dbReference type="ARBA" id="ARBA00032877"/>
    </source>
</evidence>
<dbReference type="Gene3D" id="2.70.20.10">
    <property type="entry name" value="Topoisomerase I, domain 3"/>
    <property type="match status" value="1"/>
</dbReference>
<dbReference type="InterPro" id="IPR006171">
    <property type="entry name" value="TOPRIM_dom"/>
</dbReference>
<evidence type="ECO:0000256" key="2">
    <source>
        <dbReference type="ARBA" id="ARBA00009446"/>
    </source>
</evidence>
<accession>B1F998</accession>
<evidence type="ECO:0000256" key="7">
    <source>
        <dbReference type="ARBA" id="ARBA00030003"/>
    </source>
</evidence>
<dbReference type="Pfam" id="PF01751">
    <property type="entry name" value="Toprim"/>
    <property type="match status" value="1"/>
</dbReference>
<dbReference type="Gene3D" id="1.10.460.10">
    <property type="entry name" value="Topoisomerase I, domain 2"/>
    <property type="match status" value="1"/>
</dbReference>
<name>B1F998_9BURK</name>
<dbReference type="SMART" id="SM00493">
    <property type="entry name" value="TOPRIM"/>
    <property type="match status" value="1"/>
</dbReference>
<keyword evidence="5" id="KW-0238">DNA-binding</keyword>
<feature type="domain" description="Topo IA-type catalytic" evidence="12">
    <location>
        <begin position="161"/>
        <end position="614"/>
    </location>
</feature>
<dbReference type="InterPro" id="IPR003601">
    <property type="entry name" value="Topo_IA_2"/>
</dbReference>
<evidence type="ECO:0000313" key="14">
    <source>
        <dbReference type="Proteomes" id="UP000005463"/>
    </source>
</evidence>
<dbReference type="CDD" id="cd03362">
    <property type="entry name" value="TOPRIM_TopoIA_TopoIII"/>
    <property type="match status" value="1"/>
</dbReference>
<comment type="catalytic activity">
    <reaction evidence="1">
        <text>ATP-independent breakage of single-stranded DNA, followed by passage and rejoining.</text>
        <dbReference type="EC" id="5.6.2.1"/>
    </reaction>
</comment>
<keyword evidence="6 13" id="KW-0413">Isomerase</keyword>
<dbReference type="SMART" id="SM00437">
    <property type="entry name" value="TOP1Ac"/>
    <property type="match status" value="1"/>
</dbReference>
<dbReference type="InterPro" id="IPR000380">
    <property type="entry name" value="Topo_IA"/>
</dbReference>
<dbReference type="InterPro" id="IPR023406">
    <property type="entry name" value="Topo_IA_AS"/>
</dbReference>
<dbReference type="Gene3D" id="1.10.290.10">
    <property type="entry name" value="Topoisomerase I, domain 4"/>
    <property type="match status" value="1"/>
</dbReference>
<dbReference type="GO" id="GO:0003677">
    <property type="term" value="F:DNA binding"/>
    <property type="evidence" value="ECO:0007669"/>
    <property type="project" value="UniProtKB-KW"/>
</dbReference>
<dbReference type="GO" id="GO:0003917">
    <property type="term" value="F:DNA topoisomerase type I (single strand cut, ATP-independent) activity"/>
    <property type="evidence" value="ECO:0007669"/>
    <property type="project" value="UniProtKB-EC"/>
</dbReference>
<evidence type="ECO:0000256" key="9">
    <source>
        <dbReference type="ARBA" id="ARBA00032235"/>
    </source>
</evidence>
<dbReference type="GO" id="GO:0006265">
    <property type="term" value="P:DNA topological change"/>
    <property type="evidence" value="ECO:0007669"/>
    <property type="project" value="InterPro"/>
</dbReference>
<evidence type="ECO:0000256" key="4">
    <source>
        <dbReference type="ARBA" id="ARBA00023029"/>
    </source>
</evidence>
<dbReference type="PANTHER" id="PTHR11390">
    <property type="entry name" value="PROKARYOTIC DNA TOPOISOMERASE"/>
    <property type="match status" value="1"/>
</dbReference>
<evidence type="ECO:0000256" key="6">
    <source>
        <dbReference type="ARBA" id="ARBA00023235"/>
    </source>
</evidence>
<dbReference type="InterPro" id="IPR013497">
    <property type="entry name" value="Topo_IA_cen"/>
</dbReference>
<comment type="caution">
    <text evidence="13">The sequence shown here is derived from an EMBL/GenBank/DDBJ whole genome shotgun (WGS) entry which is preliminary data.</text>
</comment>
<dbReference type="PATRIC" id="fig|396596.7.peg.7389"/>
<evidence type="ECO:0000256" key="8">
    <source>
        <dbReference type="ARBA" id="ARBA00031985"/>
    </source>
</evidence>
<dbReference type="InterPro" id="IPR034144">
    <property type="entry name" value="TOPRIM_TopoIII"/>
</dbReference>
<dbReference type="GO" id="GO:0006281">
    <property type="term" value="P:DNA repair"/>
    <property type="evidence" value="ECO:0007669"/>
    <property type="project" value="TreeGrafter"/>
</dbReference>
<evidence type="ECO:0000259" key="11">
    <source>
        <dbReference type="PROSITE" id="PS50880"/>
    </source>
</evidence>
<evidence type="ECO:0000259" key="12">
    <source>
        <dbReference type="PROSITE" id="PS52039"/>
    </source>
</evidence>
<dbReference type="Pfam" id="PF01131">
    <property type="entry name" value="Topoisom_bac"/>
    <property type="match status" value="1"/>
</dbReference>
<dbReference type="InterPro" id="IPR013825">
    <property type="entry name" value="Topo_IA_cen_sub2"/>
</dbReference>
<gene>
    <name evidence="13" type="ORF">BamIOP4010DRAFT_0607</name>
</gene>
<dbReference type="Gene3D" id="3.40.50.140">
    <property type="match status" value="1"/>
</dbReference>
<dbReference type="Gene3D" id="3.30.65.10">
    <property type="entry name" value="Bacterial Topoisomerase I, domain 1"/>
    <property type="match status" value="1"/>
</dbReference>
<dbReference type="PRINTS" id="PR00417">
    <property type="entry name" value="PRTPISMRASEI"/>
</dbReference>
<keyword evidence="4" id="KW-0799">Topoisomerase</keyword>
<feature type="domain" description="Toprim" evidence="11">
    <location>
        <begin position="2"/>
        <end position="142"/>
    </location>
</feature>
<dbReference type="GO" id="GO:0043597">
    <property type="term" value="C:cytoplasmic replication fork"/>
    <property type="evidence" value="ECO:0007669"/>
    <property type="project" value="TreeGrafter"/>
</dbReference>
<protein>
    <recommendedName>
        <fullName evidence="3">DNA topoisomerase</fullName>
        <ecNumber evidence="3">5.6.2.1</ecNumber>
    </recommendedName>
    <alternativeName>
        <fullName evidence="10">Omega-protein</fullName>
    </alternativeName>
    <alternativeName>
        <fullName evidence="9">Relaxing enzyme</fullName>
    </alternativeName>
    <alternativeName>
        <fullName evidence="7">Swivelase</fullName>
    </alternativeName>
    <alternativeName>
        <fullName evidence="8">Untwisting enzyme</fullName>
    </alternativeName>
</protein>
<dbReference type="Proteomes" id="UP000005463">
    <property type="component" value="Unassembled WGS sequence"/>
</dbReference>
<evidence type="ECO:0000256" key="3">
    <source>
        <dbReference type="ARBA" id="ARBA00012891"/>
    </source>
</evidence>
<dbReference type="InterPro" id="IPR013824">
    <property type="entry name" value="Topo_IA_cen_sub1"/>
</dbReference>